<comment type="similarity">
    <text evidence="1">Belongs to the peptidase S13 family.</text>
</comment>
<evidence type="ECO:0000256" key="1">
    <source>
        <dbReference type="ARBA" id="ARBA00006096"/>
    </source>
</evidence>
<organism evidence="3 4">
    <name type="scientific">Ideonella paludis</name>
    <dbReference type="NCBI Taxonomy" id="1233411"/>
    <lineage>
        <taxon>Bacteria</taxon>
        <taxon>Pseudomonadati</taxon>
        <taxon>Pseudomonadota</taxon>
        <taxon>Betaproteobacteria</taxon>
        <taxon>Burkholderiales</taxon>
        <taxon>Sphaerotilaceae</taxon>
        <taxon>Ideonella</taxon>
    </lineage>
</organism>
<proteinExistence type="inferred from homology"/>
<dbReference type="InterPro" id="IPR000667">
    <property type="entry name" value="Peptidase_S13"/>
</dbReference>
<dbReference type="RefSeq" id="WP_210809094.1">
    <property type="nucleotide sequence ID" value="NZ_JAGQDG010000004.1"/>
</dbReference>
<accession>A0ABS5DXC0</accession>
<keyword evidence="3" id="KW-0645">Protease</keyword>
<keyword evidence="2 3" id="KW-0378">Hydrolase</keyword>
<evidence type="ECO:0000313" key="4">
    <source>
        <dbReference type="Proteomes" id="UP000672097"/>
    </source>
</evidence>
<dbReference type="PRINTS" id="PR00922">
    <property type="entry name" value="DADACBPTASE3"/>
</dbReference>
<protein>
    <submittedName>
        <fullName evidence="3">D-alanyl-D-alanine carboxypeptidase/D-alanyl-D-alanine-endopeptidase</fullName>
        <ecNumber evidence="3">3.4.16.4</ecNumber>
    </submittedName>
</protein>
<reference evidence="3 4" key="1">
    <citation type="submission" date="2021-04" db="EMBL/GenBank/DDBJ databases">
        <title>The genome sequence of type strain Ideonella paludis KCTC 32238.</title>
        <authorList>
            <person name="Liu Y."/>
        </authorList>
    </citation>
    <scope>NUCLEOTIDE SEQUENCE [LARGE SCALE GENOMIC DNA]</scope>
    <source>
        <strain evidence="3 4">KCTC 32238</strain>
    </source>
</reference>
<evidence type="ECO:0000313" key="3">
    <source>
        <dbReference type="EMBL" id="MBQ0935798.1"/>
    </source>
</evidence>
<evidence type="ECO:0000256" key="2">
    <source>
        <dbReference type="ARBA" id="ARBA00022801"/>
    </source>
</evidence>
<dbReference type="PANTHER" id="PTHR30023:SF0">
    <property type="entry name" value="PENICILLIN-SENSITIVE CARBOXYPEPTIDASE A"/>
    <property type="match status" value="1"/>
</dbReference>
<gene>
    <name evidence="3" type="primary">dacB</name>
    <name evidence="3" type="ORF">KAK11_10700</name>
</gene>
<sequence length="485" mass="51907">MWKSVPDCAPAHPDALGQVSRRQCLSALAASLCWPVGSSVAAVGDTLQTLPERCGLPASSVGLYARVVGQAQPLVAINAEQPFQMASTAKLVTSMAALDVLGPEFRWRTAAYLDGELRDGTLWGDLWLVGGGDATLDHDSLQAWMAQWRAQGLHRIQGHLVLDRRAFALTAKDHAFTPTPSASRPHHLWPDALMIDQGRVRVSLKADADGRPQATLAGSKVATAFAGQRACQPVPQWARDESRPEAAPRLQLHGEWAAACGPMTVEAVLPPGQVARMAVAHAWARAGGRLTGSVLDQPAAPRAPKLFSVHQSERLPALLRDINKTSDNLAARHLMLAMSPGFPSQAATLAGAQRRLQQWLAQQGLARGDIEVDSGSGLSRQERAKPRALASLLERFAYHPQGMALLSSLPLAGVDGTMQHRLRGGAAQGQAYLKTGTLLDTRALAGYIKTRSGHVVVVTALINHPQADRATPQMDGCIEWLARHA</sequence>
<keyword evidence="4" id="KW-1185">Reference proteome</keyword>
<dbReference type="PANTHER" id="PTHR30023">
    <property type="entry name" value="D-ALANYL-D-ALANINE CARBOXYPEPTIDASE"/>
    <property type="match status" value="1"/>
</dbReference>
<dbReference type="EC" id="3.4.16.4" evidence="3"/>
<name>A0ABS5DXC0_9BURK</name>
<dbReference type="NCBIfam" id="TIGR00666">
    <property type="entry name" value="PBP4"/>
    <property type="match status" value="1"/>
</dbReference>
<dbReference type="Pfam" id="PF02113">
    <property type="entry name" value="Peptidase_S13"/>
    <property type="match status" value="1"/>
</dbReference>
<keyword evidence="3" id="KW-0121">Carboxypeptidase</keyword>
<dbReference type="Proteomes" id="UP000672097">
    <property type="component" value="Unassembled WGS sequence"/>
</dbReference>
<comment type="caution">
    <text evidence="3">The sequence shown here is derived from an EMBL/GenBank/DDBJ whole genome shotgun (WGS) entry which is preliminary data.</text>
</comment>
<dbReference type="Gene3D" id="3.50.80.20">
    <property type="entry name" value="D-Ala-D-Ala carboxypeptidase C, peptidase S13"/>
    <property type="match status" value="1"/>
</dbReference>
<dbReference type="GO" id="GO:0009002">
    <property type="term" value="F:serine-type D-Ala-D-Ala carboxypeptidase activity"/>
    <property type="evidence" value="ECO:0007669"/>
    <property type="project" value="UniProtKB-EC"/>
</dbReference>
<dbReference type="Gene3D" id="3.40.710.10">
    <property type="entry name" value="DD-peptidase/beta-lactamase superfamily"/>
    <property type="match status" value="1"/>
</dbReference>
<dbReference type="EMBL" id="JAGQDG010000004">
    <property type="protein sequence ID" value="MBQ0935798.1"/>
    <property type="molecule type" value="Genomic_DNA"/>
</dbReference>
<dbReference type="InterPro" id="IPR012338">
    <property type="entry name" value="Beta-lactam/transpept-like"/>
</dbReference>
<dbReference type="SUPFAM" id="SSF56601">
    <property type="entry name" value="beta-lactamase/transpeptidase-like"/>
    <property type="match status" value="1"/>
</dbReference>